<dbReference type="PATRIC" id="fig|1160705.3.peg.1386"/>
<accession>L8PMB6</accession>
<proteinExistence type="predicted"/>
<feature type="compositionally biased region" description="Basic residues" evidence="1">
    <location>
        <begin position="49"/>
        <end position="58"/>
    </location>
</feature>
<feature type="compositionally biased region" description="Basic and acidic residues" evidence="1">
    <location>
        <begin position="36"/>
        <end position="48"/>
    </location>
</feature>
<evidence type="ECO:0000313" key="3">
    <source>
        <dbReference type="Proteomes" id="UP000011205"/>
    </source>
</evidence>
<dbReference type="AlphaFoldDB" id="L8PMB6"/>
<evidence type="ECO:0000256" key="1">
    <source>
        <dbReference type="SAM" id="MobiDB-lite"/>
    </source>
</evidence>
<feature type="region of interest" description="Disordered" evidence="1">
    <location>
        <begin position="33"/>
        <end position="58"/>
    </location>
</feature>
<gene>
    <name evidence="2" type="ORF">STVIR_1388</name>
</gene>
<organism evidence="2 3">
    <name type="scientific">Streptomyces viridochromogenes Tue57</name>
    <dbReference type="NCBI Taxonomy" id="1160705"/>
    <lineage>
        <taxon>Bacteria</taxon>
        <taxon>Bacillati</taxon>
        <taxon>Actinomycetota</taxon>
        <taxon>Actinomycetes</taxon>
        <taxon>Kitasatosporales</taxon>
        <taxon>Streptomycetaceae</taxon>
        <taxon>Streptomyces</taxon>
    </lineage>
</organism>
<dbReference type="Proteomes" id="UP000011205">
    <property type="component" value="Unassembled WGS sequence"/>
</dbReference>
<comment type="caution">
    <text evidence="2">The sequence shown here is derived from an EMBL/GenBank/DDBJ whole genome shotgun (WGS) entry which is preliminary data.</text>
</comment>
<dbReference type="EMBL" id="AMLP01000049">
    <property type="protein sequence ID" value="ELS57650.1"/>
    <property type="molecule type" value="Genomic_DNA"/>
</dbReference>
<evidence type="ECO:0000313" key="2">
    <source>
        <dbReference type="EMBL" id="ELS57650.1"/>
    </source>
</evidence>
<sequence length="58" mass="6178">MGPGKKVTPMISGTVLHTADVMVFHDFIAPGPTRGGGDRPAHRCDHGMRPVRTKVGAR</sequence>
<protein>
    <submittedName>
        <fullName evidence="2">Uncharacterized protein</fullName>
    </submittedName>
</protein>
<reference evidence="2 3" key="1">
    <citation type="journal article" date="2013" name="Genome Announc.">
        <title>Draft Genome Sequence of Streptomyces viridochromogenes Strain Tu57, Producer of Avilamycin.</title>
        <authorList>
            <person name="Gruning B.A."/>
            <person name="Erxleben A."/>
            <person name="Hahnlein A."/>
            <person name="Gunther S."/>
        </authorList>
    </citation>
    <scope>NUCLEOTIDE SEQUENCE [LARGE SCALE GENOMIC DNA]</scope>
    <source>
        <strain evidence="2 3">Tue57</strain>
    </source>
</reference>
<name>L8PMB6_STRVR</name>